<comment type="caution">
    <text evidence="8">The sequence shown here is derived from an EMBL/GenBank/DDBJ whole genome shotgun (WGS) entry which is preliminary data.</text>
</comment>
<dbReference type="Proteomes" id="UP000713904">
    <property type="component" value="Unassembled WGS sequence"/>
</dbReference>
<gene>
    <name evidence="8" type="ORF">HLB29_06135</name>
</gene>
<dbReference type="Gene3D" id="2.30.130.60">
    <property type="match status" value="1"/>
</dbReference>
<dbReference type="InterPro" id="IPR029063">
    <property type="entry name" value="SAM-dependent_MTases_sf"/>
</dbReference>
<evidence type="ECO:0000256" key="2">
    <source>
        <dbReference type="ARBA" id="ARBA00022603"/>
    </source>
</evidence>
<feature type="active site" description="Nucleophile" evidence="6">
    <location>
        <position position="240"/>
    </location>
</feature>
<keyword evidence="2 6" id="KW-0489">Methyltransferase</keyword>
<keyword evidence="3 6" id="KW-0808">Transferase</keyword>
<dbReference type="InterPro" id="IPR031341">
    <property type="entry name" value="Methyltr_RsmF_N"/>
</dbReference>
<feature type="binding site" evidence="6">
    <location>
        <position position="142"/>
    </location>
    <ligand>
        <name>S-adenosyl-L-methionine</name>
        <dbReference type="ChEBI" id="CHEBI:59789"/>
    </ligand>
</feature>
<dbReference type="InterPro" id="IPR023267">
    <property type="entry name" value="RCMT"/>
</dbReference>
<reference evidence="8 9" key="1">
    <citation type="submission" date="2020-05" db="EMBL/GenBank/DDBJ databases">
        <title>Draft genome of xy-202 and genomic insight in genome of the genus Peptostreptococcus.</title>
        <authorList>
            <person name="Zhang Z."/>
        </authorList>
    </citation>
    <scope>NUCLEOTIDE SEQUENCE [LARGE SCALE GENOMIC DNA]</scope>
    <source>
        <strain evidence="8 9">DSM 27025</strain>
    </source>
</reference>
<dbReference type="GO" id="GO:0032259">
    <property type="term" value="P:methylation"/>
    <property type="evidence" value="ECO:0007669"/>
    <property type="project" value="UniProtKB-KW"/>
</dbReference>
<dbReference type="Pfam" id="PF17126">
    <property type="entry name" value="RsmF_methylt_CI"/>
    <property type="match status" value="1"/>
</dbReference>
<organism evidence="8 9">
    <name type="scientific">Peptostreptococcus canis</name>
    <dbReference type="NCBI Taxonomy" id="1159213"/>
    <lineage>
        <taxon>Bacteria</taxon>
        <taxon>Bacillati</taxon>
        <taxon>Bacillota</taxon>
        <taxon>Clostridia</taxon>
        <taxon>Peptostreptococcales</taxon>
        <taxon>Peptostreptococcaceae</taxon>
        <taxon>Peptostreptococcus</taxon>
    </lineage>
</organism>
<evidence type="ECO:0000256" key="6">
    <source>
        <dbReference type="PROSITE-ProRule" id="PRU01023"/>
    </source>
</evidence>
<keyword evidence="9" id="KW-1185">Reference proteome</keyword>
<dbReference type="PROSITE" id="PS51686">
    <property type="entry name" value="SAM_MT_RSMB_NOP"/>
    <property type="match status" value="1"/>
</dbReference>
<feature type="domain" description="SAM-dependent MTase RsmB/NOP-type" evidence="7">
    <location>
        <begin position="27"/>
        <end position="308"/>
    </location>
</feature>
<name>A0ABR6TLG9_9FIRM</name>
<evidence type="ECO:0000256" key="4">
    <source>
        <dbReference type="ARBA" id="ARBA00022691"/>
    </source>
</evidence>
<dbReference type="PRINTS" id="PR02008">
    <property type="entry name" value="RCMTFAMILY"/>
</dbReference>
<keyword evidence="4 6" id="KW-0949">S-adenosyl-L-methionine</keyword>
<comment type="similarity">
    <text evidence="6">Belongs to the class I-like SAM-binding methyltransferase superfamily. RsmB/NOP family.</text>
</comment>
<evidence type="ECO:0000256" key="5">
    <source>
        <dbReference type="ARBA" id="ARBA00022884"/>
    </source>
</evidence>
<dbReference type="Pfam" id="PF01189">
    <property type="entry name" value="Methyltr_RsmB-F"/>
    <property type="match status" value="1"/>
</dbReference>
<dbReference type="PANTHER" id="PTHR22807:SF30">
    <property type="entry name" value="28S RRNA (CYTOSINE(4447)-C(5))-METHYLTRANSFERASE-RELATED"/>
    <property type="match status" value="1"/>
</dbReference>
<dbReference type="InterPro" id="IPR001678">
    <property type="entry name" value="MeTrfase_RsmB-F_NOP2_dom"/>
</dbReference>
<feature type="binding site" evidence="6">
    <location>
        <begin position="118"/>
        <end position="124"/>
    </location>
    <ligand>
        <name>S-adenosyl-L-methionine</name>
        <dbReference type="ChEBI" id="CHEBI:59789"/>
    </ligand>
</feature>
<dbReference type="RefSeq" id="WP_185624275.1">
    <property type="nucleotide sequence ID" value="NZ_JABGBW010000003.1"/>
</dbReference>
<dbReference type="EMBL" id="JABGBW010000003">
    <property type="protein sequence ID" value="MBC2576261.1"/>
    <property type="molecule type" value="Genomic_DNA"/>
</dbReference>
<evidence type="ECO:0000259" key="7">
    <source>
        <dbReference type="PROSITE" id="PS51686"/>
    </source>
</evidence>
<sequence length="471" mass="53449">MSTIKDKLPQKFKEEMKELLGDEYSDFLESYNNPRTNSIRINNLKIGREKFISLKLFDIDFDKDAVDWSDIGYYIDSDLSPGKNALHDAGAFYIQEPSAMSVVGCTDIKKNEHILDLCAAPGGKSTYILSKLENTGLLVSNEIDSTRIKALGENLERFGAINSIITNTDSKRLLTFFKGYFDKVFIDAPCSGQGMFRKDEYAINDWSESKVEECVSIQKKIIEDGFAMLKDGGMLIYSTCTFTKRENEDIIEEFLANHSSAKFVNSHRIWPHKDRGEGHYCARIIKINNPLDLECDSDDYSINEINNKIKEPKNRILSKKNKKSRNNSDLVLYNEFIEGIIKRNSSFLKKVEGHNIIKKGNMIYSVPDIGIDLSGLKMLRSGICLGEIKKNRFEPSHSLASALHTEDVNFYIDFENESKEIKKYILGESIETGKSRGWILVTVDGVSIGWGKESNGVLKNKYPKGLRRAIK</sequence>
<dbReference type="Pfam" id="PF17125">
    <property type="entry name" value="Methyltr_RsmF_N"/>
    <property type="match status" value="1"/>
</dbReference>
<feature type="binding site" evidence="6">
    <location>
        <position position="187"/>
    </location>
    <ligand>
        <name>S-adenosyl-L-methionine</name>
        <dbReference type="ChEBI" id="CHEBI:59789"/>
    </ligand>
</feature>
<evidence type="ECO:0000256" key="3">
    <source>
        <dbReference type="ARBA" id="ARBA00022679"/>
    </source>
</evidence>
<dbReference type="SUPFAM" id="SSF53335">
    <property type="entry name" value="S-adenosyl-L-methionine-dependent methyltransferases"/>
    <property type="match status" value="1"/>
</dbReference>
<dbReference type="Pfam" id="PF13636">
    <property type="entry name" value="Methyltranf_PUA"/>
    <property type="match status" value="1"/>
</dbReference>
<feature type="binding site" evidence="6">
    <location>
        <position position="169"/>
    </location>
    <ligand>
        <name>S-adenosyl-L-methionine</name>
        <dbReference type="ChEBI" id="CHEBI:59789"/>
    </ligand>
</feature>
<dbReference type="InterPro" id="IPR049560">
    <property type="entry name" value="MeTrfase_RsmB-F_NOP2_cat"/>
</dbReference>
<dbReference type="CDD" id="cd21147">
    <property type="entry name" value="RsmF_methylt_CTD1"/>
    <property type="match status" value="1"/>
</dbReference>
<evidence type="ECO:0000313" key="9">
    <source>
        <dbReference type="Proteomes" id="UP000713904"/>
    </source>
</evidence>
<evidence type="ECO:0000256" key="1">
    <source>
        <dbReference type="ARBA" id="ARBA00022490"/>
    </source>
</evidence>
<keyword evidence="5 6" id="KW-0694">RNA-binding</keyword>
<accession>A0ABR6TLG9</accession>
<keyword evidence="1" id="KW-0963">Cytoplasm</keyword>
<protein>
    <submittedName>
        <fullName evidence="8">Methylase</fullName>
    </submittedName>
</protein>
<dbReference type="PANTHER" id="PTHR22807">
    <property type="entry name" value="NOP2 YEAST -RELATED NOL1/NOP2/FMU SUN DOMAIN-CONTAINING"/>
    <property type="match status" value="1"/>
</dbReference>
<dbReference type="InterPro" id="IPR031340">
    <property type="entry name" value="RsmF_methylt_CI"/>
</dbReference>
<proteinExistence type="inferred from homology"/>
<evidence type="ECO:0000313" key="8">
    <source>
        <dbReference type="EMBL" id="MBC2576261.1"/>
    </source>
</evidence>
<dbReference type="GO" id="GO:0008168">
    <property type="term" value="F:methyltransferase activity"/>
    <property type="evidence" value="ECO:0007669"/>
    <property type="project" value="UniProtKB-KW"/>
</dbReference>
<dbReference type="InterPro" id="IPR027391">
    <property type="entry name" value="Nol1_Nop2_Fmu_2"/>
</dbReference>
<dbReference type="Gene3D" id="3.40.50.150">
    <property type="entry name" value="Vaccinia Virus protein VP39"/>
    <property type="match status" value="1"/>
</dbReference>
<dbReference type="Gene3D" id="3.30.70.1170">
    <property type="entry name" value="Sun protein, domain 3"/>
    <property type="match status" value="1"/>
</dbReference>